<feature type="signal peptide" evidence="1">
    <location>
        <begin position="1"/>
        <end position="19"/>
    </location>
</feature>
<sequence>MHYSLPTLVFALLATLTAAVPVHPDTATTHTSTPHTTIPHTFRPPANYRPGRGPIPHHIIPPLSARDDRSAAAMIFKFENLRGPSTFIPANDYCTDMTNIFGGFDGEVRSLSTEKGVKCDFYQ</sequence>
<evidence type="ECO:0000313" key="3">
    <source>
        <dbReference type="Proteomes" id="UP000801428"/>
    </source>
</evidence>
<dbReference type="EMBL" id="SWKU01000025">
    <property type="protein sequence ID" value="KAF2996801.1"/>
    <property type="molecule type" value="Genomic_DNA"/>
</dbReference>
<dbReference type="Proteomes" id="UP000801428">
    <property type="component" value="Unassembled WGS sequence"/>
</dbReference>
<organism evidence="2 3">
    <name type="scientific">Curvularia kusanoi</name>
    <name type="common">Cochliobolus kusanoi</name>
    <dbReference type="NCBI Taxonomy" id="90978"/>
    <lineage>
        <taxon>Eukaryota</taxon>
        <taxon>Fungi</taxon>
        <taxon>Dikarya</taxon>
        <taxon>Ascomycota</taxon>
        <taxon>Pezizomycotina</taxon>
        <taxon>Dothideomycetes</taxon>
        <taxon>Pleosporomycetidae</taxon>
        <taxon>Pleosporales</taxon>
        <taxon>Pleosporineae</taxon>
        <taxon>Pleosporaceae</taxon>
        <taxon>Curvularia</taxon>
    </lineage>
</organism>
<accession>A0A9P4T829</accession>
<feature type="chain" id="PRO_5040386070" evidence="1">
    <location>
        <begin position="20"/>
        <end position="123"/>
    </location>
</feature>
<name>A0A9P4T829_CURKU</name>
<evidence type="ECO:0000256" key="1">
    <source>
        <dbReference type="SAM" id="SignalP"/>
    </source>
</evidence>
<reference evidence="2" key="1">
    <citation type="submission" date="2019-04" db="EMBL/GenBank/DDBJ databases">
        <title>Sequencing of skin fungus with MAO and IRED activity.</title>
        <authorList>
            <person name="Marsaioli A.J."/>
            <person name="Bonatto J.M.C."/>
            <person name="Reis Junior O."/>
        </authorList>
    </citation>
    <scope>NUCLEOTIDE SEQUENCE</scope>
    <source>
        <strain evidence="2">30M1</strain>
    </source>
</reference>
<keyword evidence="1" id="KW-0732">Signal</keyword>
<comment type="caution">
    <text evidence="2">The sequence shown here is derived from an EMBL/GenBank/DDBJ whole genome shotgun (WGS) entry which is preliminary data.</text>
</comment>
<dbReference type="OrthoDB" id="3786098at2759"/>
<evidence type="ECO:0000313" key="2">
    <source>
        <dbReference type="EMBL" id="KAF2996801.1"/>
    </source>
</evidence>
<keyword evidence="3" id="KW-1185">Reference proteome</keyword>
<protein>
    <submittedName>
        <fullName evidence="2">Uncharacterized protein</fullName>
    </submittedName>
</protein>
<proteinExistence type="predicted"/>
<dbReference type="AlphaFoldDB" id="A0A9P4T829"/>
<gene>
    <name evidence="2" type="ORF">E8E13_001215</name>
</gene>